<dbReference type="RefSeq" id="WP_020334958.1">
    <property type="nucleotide sequence ID" value="NZ_ATFJ01000032.1"/>
</dbReference>
<evidence type="ECO:0000313" key="3">
    <source>
        <dbReference type="Proteomes" id="UP000092741"/>
    </source>
</evidence>
<dbReference type="GeneID" id="70915328"/>
<dbReference type="InterPro" id="IPR029442">
    <property type="entry name" value="GyrI-like"/>
</dbReference>
<accession>A0AAN1CX23</accession>
<protein>
    <submittedName>
        <fullName evidence="2">Transcriptional regulator</fullName>
    </submittedName>
</protein>
<dbReference type="InterPro" id="IPR011256">
    <property type="entry name" value="Reg_factor_effector_dom_sf"/>
</dbReference>
<organism evidence="2 3">
    <name type="scientific">Vibrio natriegens NBRC 15636 = ATCC 14048 = DSM 759</name>
    <dbReference type="NCBI Taxonomy" id="1219067"/>
    <lineage>
        <taxon>Bacteria</taxon>
        <taxon>Pseudomonadati</taxon>
        <taxon>Pseudomonadota</taxon>
        <taxon>Gammaproteobacteria</taxon>
        <taxon>Vibrionales</taxon>
        <taxon>Vibrionaceae</taxon>
        <taxon>Vibrio</taxon>
    </lineage>
</organism>
<proteinExistence type="predicted"/>
<dbReference type="Proteomes" id="UP000092741">
    <property type="component" value="Chromosome 2"/>
</dbReference>
<evidence type="ECO:0000313" key="2">
    <source>
        <dbReference type="EMBL" id="ANQ14362.1"/>
    </source>
</evidence>
<dbReference type="Gene3D" id="3.30.530.20">
    <property type="match status" value="1"/>
</dbReference>
<dbReference type="InterPro" id="IPR023393">
    <property type="entry name" value="START-like_dom_sf"/>
</dbReference>
<dbReference type="AlphaFoldDB" id="A0AAN1CX23"/>
<evidence type="ECO:0000259" key="1">
    <source>
        <dbReference type="SMART" id="SM00871"/>
    </source>
</evidence>
<dbReference type="SUPFAM" id="SSF55961">
    <property type="entry name" value="Bet v1-like"/>
    <property type="match status" value="1"/>
</dbReference>
<dbReference type="CDD" id="cd07818">
    <property type="entry name" value="SRPBCC_1"/>
    <property type="match status" value="1"/>
</dbReference>
<dbReference type="Pfam" id="PF10604">
    <property type="entry name" value="Polyketide_cyc2"/>
    <property type="match status" value="1"/>
</dbReference>
<dbReference type="SUPFAM" id="SSF55136">
    <property type="entry name" value="Probable bacterial effector-binding domain"/>
    <property type="match status" value="1"/>
</dbReference>
<dbReference type="InterPro" id="IPR019587">
    <property type="entry name" value="Polyketide_cyclase/dehydratase"/>
</dbReference>
<dbReference type="KEGG" id="vna:PN96_21030"/>
<reference evidence="2 3" key="1">
    <citation type="submission" date="2016-07" db="EMBL/GenBank/DDBJ databases">
        <title>Developing Vibrio natriegens as a novel, fast-growing host for biotechnology.</title>
        <authorList>
            <person name="Weinstock M.T."/>
            <person name="Hesek E.D."/>
            <person name="Wilson C.M."/>
            <person name="Gibson D.G."/>
        </authorList>
    </citation>
    <scope>NUCLEOTIDE SEQUENCE [LARGE SCALE GENOMIC DNA]</scope>
    <source>
        <strain evidence="2 3">ATCC 14048</strain>
    </source>
</reference>
<dbReference type="EMBL" id="CP016346">
    <property type="protein sequence ID" value="ANQ14362.1"/>
    <property type="molecule type" value="Genomic_DNA"/>
</dbReference>
<name>A0AAN1CX23_VIBNA</name>
<feature type="domain" description="AraC effector-binding" evidence="1">
    <location>
        <begin position="156"/>
        <end position="309"/>
    </location>
</feature>
<dbReference type="Gene3D" id="3.20.80.10">
    <property type="entry name" value="Regulatory factor, effector binding domain"/>
    <property type="match status" value="1"/>
</dbReference>
<dbReference type="InterPro" id="IPR010499">
    <property type="entry name" value="AraC_E-bd"/>
</dbReference>
<sequence>MLSYLVSRSIEIEKSQKEIIDYLKDFKNWPEWSPWVILEPSCELTYLGDQGHVGAAYEWNGQRIGSGSIVLESTQEHRLDMELHFFRPMKSHGKVTLIVTPSQKGCLVEWQLHSSTPWNRFFLKSVFKSMLEMDFDRGLKMLKSQLETGKVLSELVEIANRKQPAIHYVGISGSGTILELGEIISDHMSRLKEMVAVENVSVNGAMFCYYLSMDMKLGRFKFVTCLPVDSPTSVPEGFVSGTIPECETFVVEHWGEYRLLGNAWAMAMNLTRSSGVKVKSKPLGIERYLNSPDEVEQANLRTEVILFER</sequence>
<dbReference type="Pfam" id="PF06445">
    <property type="entry name" value="GyrI-like"/>
    <property type="match status" value="1"/>
</dbReference>
<keyword evidence="3" id="KW-1185">Reference proteome</keyword>
<dbReference type="SMART" id="SM00871">
    <property type="entry name" value="AraC_E_bind"/>
    <property type="match status" value="1"/>
</dbReference>
<gene>
    <name evidence="2" type="ORF">BA890_16525</name>
</gene>